<dbReference type="RefSeq" id="WP_188416248.1">
    <property type="nucleotide sequence ID" value="NZ_BMDJ01000010.1"/>
</dbReference>
<organism evidence="5 6">
    <name type="scientific">Pedobacter mendelii</name>
    <dbReference type="NCBI Taxonomy" id="1908240"/>
    <lineage>
        <taxon>Bacteria</taxon>
        <taxon>Pseudomonadati</taxon>
        <taxon>Bacteroidota</taxon>
        <taxon>Sphingobacteriia</taxon>
        <taxon>Sphingobacteriales</taxon>
        <taxon>Sphingobacteriaceae</taxon>
        <taxon>Pedobacter</taxon>
    </lineage>
</organism>
<keyword evidence="3" id="KW-0378">Hydrolase</keyword>
<keyword evidence="6" id="KW-1185">Reference proteome</keyword>
<dbReference type="EMBL" id="BMDJ01000010">
    <property type="protein sequence ID" value="GGI28205.1"/>
    <property type="molecule type" value="Genomic_DNA"/>
</dbReference>
<evidence type="ECO:0000256" key="2">
    <source>
        <dbReference type="ARBA" id="ARBA00013064"/>
    </source>
</evidence>
<gene>
    <name evidence="5" type="ORF">GCM10008119_31480</name>
</gene>
<proteinExistence type="inferred from homology"/>
<evidence type="ECO:0000313" key="5">
    <source>
        <dbReference type="EMBL" id="GGI28205.1"/>
    </source>
</evidence>
<comment type="catalytic activity">
    <reaction evidence="4">
        <text>O-phospho-L-tyrosyl-[protein] + H2O = L-tyrosyl-[protein] + phosphate</text>
        <dbReference type="Rhea" id="RHEA:10684"/>
        <dbReference type="Rhea" id="RHEA-COMP:10136"/>
        <dbReference type="Rhea" id="RHEA-COMP:20101"/>
        <dbReference type="ChEBI" id="CHEBI:15377"/>
        <dbReference type="ChEBI" id="CHEBI:43474"/>
        <dbReference type="ChEBI" id="CHEBI:46858"/>
        <dbReference type="ChEBI" id="CHEBI:61978"/>
        <dbReference type="EC" id="3.1.3.48"/>
    </reaction>
</comment>
<evidence type="ECO:0000256" key="1">
    <source>
        <dbReference type="ARBA" id="ARBA00005750"/>
    </source>
</evidence>
<reference evidence="6" key="1">
    <citation type="journal article" date="2019" name="Int. J. Syst. Evol. Microbiol.">
        <title>The Global Catalogue of Microorganisms (GCM) 10K type strain sequencing project: providing services to taxonomists for standard genome sequencing and annotation.</title>
        <authorList>
            <consortium name="The Broad Institute Genomics Platform"/>
            <consortium name="The Broad Institute Genome Sequencing Center for Infectious Disease"/>
            <person name="Wu L."/>
            <person name="Ma J."/>
        </authorList>
    </citation>
    <scope>NUCLEOTIDE SEQUENCE [LARGE SCALE GENOMIC DNA]</scope>
    <source>
        <strain evidence="6">CCM 8939</strain>
    </source>
</reference>
<dbReference type="InterPro" id="IPR016667">
    <property type="entry name" value="Caps_polysacc_synth_CpsB/CapC"/>
</dbReference>
<dbReference type="Pfam" id="PF19567">
    <property type="entry name" value="CpsB_CapC"/>
    <property type="match status" value="1"/>
</dbReference>
<dbReference type="PANTHER" id="PTHR39181">
    <property type="entry name" value="TYROSINE-PROTEIN PHOSPHATASE YWQE"/>
    <property type="match status" value="1"/>
</dbReference>
<dbReference type="InterPro" id="IPR016195">
    <property type="entry name" value="Pol/histidinol_Pase-like"/>
</dbReference>
<dbReference type="SUPFAM" id="SSF89550">
    <property type="entry name" value="PHP domain-like"/>
    <property type="match status" value="1"/>
</dbReference>
<accession>A0ABQ2BKN9</accession>
<dbReference type="Proteomes" id="UP000645390">
    <property type="component" value="Unassembled WGS sequence"/>
</dbReference>
<dbReference type="PANTHER" id="PTHR39181:SF1">
    <property type="entry name" value="TYROSINE-PROTEIN PHOSPHATASE YWQE"/>
    <property type="match status" value="1"/>
</dbReference>
<evidence type="ECO:0000313" key="6">
    <source>
        <dbReference type="Proteomes" id="UP000645390"/>
    </source>
</evidence>
<evidence type="ECO:0000256" key="3">
    <source>
        <dbReference type="ARBA" id="ARBA00022801"/>
    </source>
</evidence>
<comment type="similarity">
    <text evidence="1">Belongs to the metallo-dependent hydrolases superfamily. CpsB/CapC family.</text>
</comment>
<sequence>MLSFFNKKKKVTDISWLGVDMHSHILPGIDDGSPDVETSLRFVKAFQNLGYEHIICTPHIYKELYPNDIETISNAKKLLLAEMKTNNISIRLDAGAEYMVNQDFNISQPLCSLNEKHLLIEMSYLSESPNISQTIFDLEIKGFQPILAHPERYTFYFKDKSRLKRFKEKGCLLQLNLLSVLGYYGKDVKHLAEMLLAEKLYDLAGTDLHHDKHLSILTDAVQSGKLYDILGHYEFKNKELFSQSFNIAM</sequence>
<evidence type="ECO:0000256" key="4">
    <source>
        <dbReference type="ARBA" id="ARBA00051722"/>
    </source>
</evidence>
<name>A0ABQ2BKN9_9SPHI</name>
<dbReference type="EC" id="3.1.3.48" evidence="2"/>
<protein>
    <recommendedName>
        <fullName evidence="2">protein-tyrosine-phosphatase</fullName>
        <ecNumber evidence="2">3.1.3.48</ecNumber>
    </recommendedName>
</protein>
<comment type="caution">
    <text evidence="5">The sequence shown here is derived from an EMBL/GenBank/DDBJ whole genome shotgun (WGS) entry which is preliminary data.</text>
</comment>
<dbReference type="Gene3D" id="3.20.20.140">
    <property type="entry name" value="Metal-dependent hydrolases"/>
    <property type="match status" value="1"/>
</dbReference>